<dbReference type="Gene3D" id="1.10.10.10">
    <property type="entry name" value="Winged helix-like DNA-binding domain superfamily/Winged helix DNA-binding domain"/>
    <property type="match status" value="1"/>
</dbReference>
<feature type="domain" description="IclR-ED" evidence="8">
    <location>
        <begin position="71"/>
        <end position="253"/>
    </location>
</feature>
<dbReference type="PROSITE" id="PS51077">
    <property type="entry name" value="HTH_ICLR"/>
    <property type="match status" value="1"/>
</dbReference>
<dbReference type="PANTHER" id="PTHR30136">
    <property type="entry name" value="HELIX-TURN-HELIX TRANSCRIPTIONAL REGULATOR, ICLR FAMILY"/>
    <property type="match status" value="1"/>
</dbReference>
<dbReference type="InterPro" id="IPR005471">
    <property type="entry name" value="Tscrpt_reg_IclR_N"/>
</dbReference>
<accession>A0A6N7ZBI5</accession>
<dbReference type="SMART" id="SM00346">
    <property type="entry name" value="HTH_ICLR"/>
    <property type="match status" value="1"/>
</dbReference>
<dbReference type="Gene3D" id="3.30.450.40">
    <property type="match status" value="1"/>
</dbReference>
<keyword evidence="2" id="KW-0805">Transcription regulation</keyword>
<dbReference type="PANTHER" id="PTHR30136:SF35">
    <property type="entry name" value="HTH-TYPE TRANSCRIPTIONAL REGULATOR RV1719"/>
    <property type="match status" value="1"/>
</dbReference>
<evidence type="ECO:0000259" key="8">
    <source>
        <dbReference type="PROSITE" id="PS51078"/>
    </source>
</evidence>
<dbReference type="GO" id="GO:0003677">
    <property type="term" value="F:DNA binding"/>
    <property type="evidence" value="ECO:0007669"/>
    <property type="project" value="UniProtKB-KW"/>
</dbReference>
<organism evidence="9 10">
    <name type="scientific">Amycolatopsis pithecellobii</name>
    <dbReference type="NCBI Taxonomy" id="664692"/>
    <lineage>
        <taxon>Bacteria</taxon>
        <taxon>Bacillati</taxon>
        <taxon>Actinomycetota</taxon>
        <taxon>Actinomycetes</taxon>
        <taxon>Pseudonocardiales</taxon>
        <taxon>Pseudonocardiaceae</taxon>
        <taxon>Amycolatopsis</taxon>
    </lineage>
</organism>
<dbReference type="RefSeq" id="WP_154761191.1">
    <property type="nucleotide sequence ID" value="NZ_WMBA01000089.1"/>
</dbReference>
<evidence type="ECO:0000256" key="6">
    <source>
        <dbReference type="ARBA" id="ARBA00070406"/>
    </source>
</evidence>
<evidence type="ECO:0000313" key="9">
    <source>
        <dbReference type="EMBL" id="MTD59134.1"/>
    </source>
</evidence>
<dbReference type="Proteomes" id="UP000440096">
    <property type="component" value="Unassembled WGS sequence"/>
</dbReference>
<proteinExistence type="predicted"/>
<dbReference type="PROSITE" id="PS51078">
    <property type="entry name" value="ICLR_ED"/>
    <property type="match status" value="1"/>
</dbReference>
<evidence type="ECO:0000256" key="2">
    <source>
        <dbReference type="ARBA" id="ARBA00023015"/>
    </source>
</evidence>
<keyword evidence="1" id="KW-0319">Glycerol metabolism</keyword>
<dbReference type="InterPro" id="IPR029016">
    <property type="entry name" value="GAF-like_dom_sf"/>
</dbReference>
<dbReference type="Pfam" id="PF09339">
    <property type="entry name" value="HTH_IclR"/>
    <property type="match status" value="1"/>
</dbReference>
<dbReference type="AlphaFoldDB" id="A0A6N7ZBI5"/>
<dbReference type="FunFam" id="1.10.10.10:FF:000056">
    <property type="entry name" value="IclR family transcriptional regulator"/>
    <property type="match status" value="1"/>
</dbReference>
<dbReference type="GO" id="GO:0045892">
    <property type="term" value="P:negative regulation of DNA-templated transcription"/>
    <property type="evidence" value="ECO:0007669"/>
    <property type="project" value="TreeGrafter"/>
</dbReference>
<keyword evidence="10" id="KW-1185">Reference proteome</keyword>
<evidence type="ECO:0000256" key="4">
    <source>
        <dbReference type="ARBA" id="ARBA00023163"/>
    </source>
</evidence>
<dbReference type="Pfam" id="PF01614">
    <property type="entry name" value="IclR_C"/>
    <property type="match status" value="1"/>
</dbReference>
<evidence type="ECO:0000256" key="1">
    <source>
        <dbReference type="ARBA" id="ARBA00022798"/>
    </source>
</evidence>
<dbReference type="GO" id="GO:0006071">
    <property type="term" value="P:glycerol metabolic process"/>
    <property type="evidence" value="ECO:0007669"/>
    <property type="project" value="UniProtKB-KW"/>
</dbReference>
<evidence type="ECO:0000256" key="5">
    <source>
        <dbReference type="ARBA" id="ARBA00058938"/>
    </source>
</evidence>
<sequence>MSAPASYPIESVENAARVLLMLRSQRVLRVAEVAAELGIARSSAHRMLTTLQSQGLLRQEPATRGYGPGPQLIQIGVAVIGATDLRAEARPTLERLCQDIGETVHLISLDGATIVFLDGVEGRFAIRAALRAGDRAPAHASAAGKVLLASLSRDQLRERYPGSRIQGGTNKAISTRRMLENELETVREQGYALNLGESEAGLHAIAAPVRDATGNVRAAISISGPSERLTEEKLTGHVRTLLDAVDQLSTVLS</sequence>
<protein>
    <recommendedName>
        <fullName evidence="6">Glycerol operon regulatory protein</fullName>
    </recommendedName>
</protein>
<comment type="function">
    <text evidence="5">May be an activator protein for the gylABX operon.</text>
</comment>
<reference evidence="9 10" key="1">
    <citation type="submission" date="2019-11" db="EMBL/GenBank/DDBJ databases">
        <title>Draft genome of Amycolatopsis RM579.</title>
        <authorList>
            <person name="Duangmal K."/>
            <person name="Mingma R."/>
        </authorList>
    </citation>
    <scope>NUCLEOTIDE SEQUENCE [LARGE SCALE GENOMIC DNA]</scope>
    <source>
        <strain evidence="9 10">RM579</strain>
    </source>
</reference>
<evidence type="ECO:0000313" key="10">
    <source>
        <dbReference type="Proteomes" id="UP000440096"/>
    </source>
</evidence>
<dbReference type="GO" id="GO:0003700">
    <property type="term" value="F:DNA-binding transcription factor activity"/>
    <property type="evidence" value="ECO:0007669"/>
    <property type="project" value="TreeGrafter"/>
</dbReference>
<dbReference type="InterPro" id="IPR050707">
    <property type="entry name" value="HTH_MetabolicPath_Reg"/>
</dbReference>
<keyword evidence="3" id="KW-0238">DNA-binding</keyword>
<keyword evidence="4" id="KW-0804">Transcription</keyword>
<evidence type="ECO:0000259" key="7">
    <source>
        <dbReference type="PROSITE" id="PS51077"/>
    </source>
</evidence>
<dbReference type="EMBL" id="WMBA01000089">
    <property type="protein sequence ID" value="MTD59134.1"/>
    <property type="molecule type" value="Genomic_DNA"/>
</dbReference>
<comment type="caution">
    <text evidence="9">The sequence shown here is derived from an EMBL/GenBank/DDBJ whole genome shotgun (WGS) entry which is preliminary data.</text>
</comment>
<evidence type="ECO:0000256" key="3">
    <source>
        <dbReference type="ARBA" id="ARBA00023125"/>
    </source>
</evidence>
<dbReference type="InterPro" id="IPR036390">
    <property type="entry name" value="WH_DNA-bd_sf"/>
</dbReference>
<dbReference type="InterPro" id="IPR036388">
    <property type="entry name" value="WH-like_DNA-bd_sf"/>
</dbReference>
<dbReference type="SUPFAM" id="SSF55781">
    <property type="entry name" value="GAF domain-like"/>
    <property type="match status" value="1"/>
</dbReference>
<gene>
    <name evidence="9" type="ORF">GKO32_34895</name>
</gene>
<dbReference type="InterPro" id="IPR014757">
    <property type="entry name" value="Tscrpt_reg_IclR_C"/>
</dbReference>
<name>A0A6N7ZBI5_9PSEU</name>
<dbReference type="OrthoDB" id="7274111at2"/>
<dbReference type="SUPFAM" id="SSF46785">
    <property type="entry name" value="Winged helix' DNA-binding domain"/>
    <property type="match status" value="1"/>
</dbReference>
<feature type="domain" description="HTH iclR-type" evidence="7">
    <location>
        <begin position="9"/>
        <end position="70"/>
    </location>
</feature>